<evidence type="ECO:0000256" key="1">
    <source>
        <dbReference type="SAM" id="MobiDB-lite"/>
    </source>
</evidence>
<comment type="caution">
    <text evidence="2">The sequence shown here is derived from an EMBL/GenBank/DDBJ whole genome shotgun (WGS) entry which is preliminary data.</text>
</comment>
<evidence type="ECO:0000313" key="3">
    <source>
        <dbReference type="Proteomes" id="UP000019760"/>
    </source>
</evidence>
<dbReference type="EMBL" id="BAND01000032">
    <property type="protein sequence ID" value="GAJ28645.1"/>
    <property type="molecule type" value="Genomic_DNA"/>
</dbReference>
<proteinExistence type="predicted"/>
<organism evidence="2 3">
    <name type="scientific">Acidomonas methanolica NBRC 104435</name>
    <dbReference type="NCBI Taxonomy" id="1231351"/>
    <lineage>
        <taxon>Bacteria</taxon>
        <taxon>Pseudomonadati</taxon>
        <taxon>Pseudomonadota</taxon>
        <taxon>Alphaproteobacteria</taxon>
        <taxon>Acetobacterales</taxon>
        <taxon>Acetobacteraceae</taxon>
        <taxon>Acidomonas</taxon>
    </lineage>
</organism>
<feature type="region of interest" description="Disordered" evidence="1">
    <location>
        <begin position="35"/>
        <end position="75"/>
    </location>
</feature>
<dbReference type="PROSITE" id="PS51257">
    <property type="entry name" value="PROKAR_LIPOPROTEIN"/>
    <property type="match status" value="1"/>
</dbReference>
<accession>A0A023D4F1</accession>
<gene>
    <name evidence="2" type="ORF">Amme_032_023</name>
</gene>
<reference evidence="2 3" key="2">
    <citation type="journal article" date="2014" name="FEMS Microbiol. Lett.">
        <title>Draft genomic DNA sequence of the facultatively methylotrophic bacterium Acidomonas methanolica type strain MB58.</title>
        <authorList>
            <person name="Higashiura N."/>
            <person name="Hadano H."/>
            <person name="Hirakawa H."/>
            <person name="Matsutani M."/>
            <person name="Takabe S."/>
            <person name="Matsushita K."/>
            <person name="Azuma Y."/>
        </authorList>
    </citation>
    <scope>NUCLEOTIDE SEQUENCE [LARGE SCALE GENOMIC DNA]</scope>
    <source>
        <strain evidence="2 3">MB58</strain>
    </source>
</reference>
<dbReference type="RefSeq" id="WP_239641602.1">
    <property type="nucleotide sequence ID" value="NZ_BAND01000032.1"/>
</dbReference>
<dbReference type="AlphaFoldDB" id="A0A023D4F1"/>
<name>A0A023D4F1_ACIMT</name>
<sequence>MTKGMGRVGNCMENRARLALLLLTAAGLAGCGETPARPVAATRPHPTVTAQSFAPEYTAETPPAPGAPVLANDPSAPIDTPLCGSAAKEAIATAAAVYPDGLTSGSTCPQNACFEPLTGTFIAATGARSVCR</sequence>
<protein>
    <recommendedName>
        <fullName evidence="4">Lipoprotein</fullName>
    </recommendedName>
</protein>
<dbReference type="Proteomes" id="UP000019760">
    <property type="component" value="Unassembled WGS sequence"/>
</dbReference>
<keyword evidence="3" id="KW-1185">Reference proteome</keyword>
<evidence type="ECO:0008006" key="4">
    <source>
        <dbReference type="Google" id="ProtNLM"/>
    </source>
</evidence>
<reference evidence="3" key="1">
    <citation type="journal article" date="2014" name="FEMS Microbiol. Lett.">
        <title>Draft Genomic DNA Sequence of the Facultatively Methylotrophic Bacterium Acidomonas methanolica type strain MB58.</title>
        <authorList>
            <person name="Higashiura N."/>
            <person name="Hadano H."/>
            <person name="Hirakawa H."/>
            <person name="Matsutani M."/>
            <person name="Takabe S."/>
            <person name="Matsushita K."/>
            <person name="Azuma Y."/>
        </authorList>
    </citation>
    <scope>NUCLEOTIDE SEQUENCE [LARGE SCALE GENOMIC DNA]</scope>
    <source>
        <strain evidence="3">MB58</strain>
    </source>
</reference>
<evidence type="ECO:0000313" key="2">
    <source>
        <dbReference type="EMBL" id="GAJ28645.1"/>
    </source>
</evidence>